<keyword evidence="2" id="KW-0732">Signal</keyword>
<sequence length="135" mass="12709">MKYSAKAAAFAVIIGMPFATLAADKAPVTEGADLAVFQGIETMQVSDTELRQVFGERGSSTHRFGPRGGGPGGGSNGPRGGGPDGVPGGKGSGLGGKGSGPGGESGRPGRNGVGPGGKGAGPGGPGGGAGGRHGR</sequence>
<evidence type="ECO:0000313" key="3">
    <source>
        <dbReference type="EMBL" id="VFK23300.1"/>
    </source>
</evidence>
<gene>
    <name evidence="3" type="ORF">BECKLFY1418C_GA0070996_11391</name>
</gene>
<organism evidence="3">
    <name type="scientific">Candidatus Kentrum sp. LFY</name>
    <dbReference type="NCBI Taxonomy" id="2126342"/>
    <lineage>
        <taxon>Bacteria</taxon>
        <taxon>Pseudomonadati</taxon>
        <taxon>Pseudomonadota</taxon>
        <taxon>Gammaproteobacteria</taxon>
        <taxon>Candidatus Kentrum</taxon>
    </lineage>
</organism>
<protein>
    <submittedName>
        <fullName evidence="3">Uncharacterized protein</fullName>
    </submittedName>
</protein>
<accession>A0A450X200</accession>
<evidence type="ECO:0000256" key="2">
    <source>
        <dbReference type="SAM" id="SignalP"/>
    </source>
</evidence>
<evidence type="ECO:0000256" key="1">
    <source>
        <dbReference type="SAM" id="MobiDB-lite"/>
    </source>
</evidence>
<feature type="chain" id="PRO_5019349705" evidence="2">
    <location>
        <begin position="23"/>
        <end position="135"/>
    </location>
</feature>
<feature type="region of interest" description="Disordered" evidence="1">
    <location>
        <begin position="50"/>
        <end position="135"/>
    </location>
</feature>
<feature type="signal peptide" evidence="2">
    <location>
        <begin position="1"/>
        <end position="22"/>
    </location>
</feature>
<name>A0A450X200_9GAMM</name>
<dbReference type="AlphaFoldDB" id="A0A450X200"/>
<dbReference type="EMBL" id="CAADFN010000139">
    <property type="protein sequence ID" value="VFK23300.1"/>
    <property type="molecule type" value="Genomic_DNA"/>
</dbReference>
<feature type="compositionally biased region" description="Gly residues" evidence="1">
    <location>
        <begin position="66"/>
        <end position="135"/>
    </location>
</feature>
<reference evidence="3" key="1">
    <citation type="submission" date="2019-02" db="EMBL/GenBank/DDBJ databases">
        <authorList>
            <person name="Gruber-Vodicka R. H."/>
            <person name="Seah K. B. B."/>
        </authorList>
    </citation>
    <scope>NUCLEOTIDE SEQUENCE</scope>
    <source>
        <strain evidence="3">BECK_BY7</strain>
    </source>
</reference>
<proteinExistence type="predicted"/>